<dbReference type="PANTHER" id="PTHR43394">
    <property type="entry name" value="ATP-DEPENDENT PERMEASE MDL1, MITOCHONDRIAL"/>
    <property type="match status" value="1"/>
</dbReference>
<evidence type="ECO:0000256" key="8">
    <source>
        <dbReference type="ARBA" id="ARBA00023136"/>
    </source>
</evidence>
<keyword evidence="6" id="KW-0067">ATP-binding</keyword>
<evidence type="ECO:0000256" key="2">
    <source>
        <dbReference type="ARBA" id="ARBA00022475"/>
    </source>
</evidence>
<evidence type="ECO:0000256" key="3">
    <source>
        <dbReference type="ARBA" id="ARBA00022692"/>
    </source>
</evidence>
<dbReference type="PROSITE" id="PS50929">
    <property type="entry name" value="ABC_TM1F"/>
    <property type="match status" value="1"/>
</dbReference>
<dbReference type="SUPFAM" id="SSF90123">
    <property type="entry name" value="ABC transporter transmembrane region"/>
    <property type="match status" value="1"/>
</dbReference>
<dbReference type="Gene3D" id="3.40.50.300">
    <property type="entry name" value="P-loop containing nucleotide triphosphate hydrolases"/>
    <property type="match status" value="1"/>
</dbReference>
<dbReference type="Pfam" id="PF00664">
    <property type="entry name" value="ABC_membrane"/>
    <property type="match status" value="1"/>
</dbReference>
<evidence type="ECO:0000259" key="10">
    <source>
        <dbReference type="PROSITE" id="PS50893"/>
    </source>
</evidence>
<dbReference type="InterPro" id="IPR039421">
    <property type="entry name" value="Type_1_exporter"/>
</dbReference>
<feature type="domain" description="ABC transmembrane type-1" evidence="11">
    <location>
        <begin position="179"/>
        <end position="457"/>
    </location>
</feature>
<accession>A0ABT6X8Y9</accession>
<dbReference type="InterPro" id="IPR005074">
    <property type="entry name" value="Peptidase_C39"/>
</dbReference>
<dbReference type="NCBIfam" id="TIGR03375">
    <property type="entry name" value="type_I_sec_LssB"/>
    <property type="match status" value="1"/>
</dbReference>
<dbReference type="PROSITE" id="PS50990">
    <property type="entry name" value="PEPTIDASE_C39"/>
    <property type="match status" value="1"/>
</dbReference>
<dbReference type="Proteomes" id="UP001431902">
    <property type="component" value="Unassembled WGS sequence"/>
</dbReference>
<dbReference type="EMBL" id="JASGBH010000008">
    <property type="protein sequence ID" value="MDI9234468.1"/>
    <property type="molecule type" value="Genomic_DNA"/>
</dbReference>
<dbReference type="Gene3D" id="1.20.1560.10">
    <property type="entry name" value="ABC transporter type 1, transmembrane domain"/>
    <property type="match status" value="1"/>
</dbReference>
<evidence type="ECO:0000256" key="5">
    <source>
        <dbReference type="ARBA" id="ARBA00022801"/>
    </source>
</evidence>
<dbReference type="InterPro" id="IPR011527">
    <property type="entry name" value="ABC1_TM_dom"/>
</dbReference>
<dbReference type="InterPro" id="IPR003593">
    <property type="entry name" value="AAA+_ATPase"/>
</dbReference>
<dbReference type="InterPro" id="IPR017871">
    <property type="entry name" value="ABC_transporter-like_CS"/>
</dbReference>
<evidence type="ECO:0000259" key="12">
    <source>
        <dbReference type="PROSITE" id="PS50990"/>
    </source>
</evidence>
<dbReference type="SMART" id="SM00382">
    <property type="entry name" value="AAA"/>
    <property type="match status" value="1"/>
</dbReference>
<feature type="transmembrane region" description="Helical" evidence="9">
    <location>
        <begin position="315"/>
        <end position="332"/>
    </location>
</feature>
<feature type="domain" description="ABC transporter" evidence="10">
    <location>
        <begin position="491"/>
        <end position="727"/>
    </location>
</feature>
<sequence length="734" mass="80553">MADLISFFPGTHATAPAPKGNDAMADPLLMCLTMAAKLLDRPVHMQVLRAGFALDSRGRVPLAAFPDMAHKHGLMAAWSRIKVADIPAYVLPVLMPLMDGRACVLRAVEGDEAVVLWAHTGMEIHRIPVAELQALARPEVLAVKVAPQRHDQTLAPMHGKAFSWFWDTLWRFRHFYVESMIATVVANILTLASVFFTMNVYDRVVPTQAYASLWTLAIGTTIAIVMEFVMRWLKARLVDLGGKKADLAINATLLREIMAIRLEHRPQSVGIFASSMRDFESLRDFFSSSSLVLLADMPFVLMYLALIAIVAGPLAIIPAAVIPVLLIVGLYAQKPLMKAMRENMKESGDKQSVLVESVLNLELLKAHNAESYLQRRWEMSNLAGADSYKQIRSLTNWIMGLTGAIQQFVTVAMVVGGVYMIHANQLTLGGLIASVILSGRAISPLASVMSLASRYQQAVTALETLDGLIKRPRDRVNGRNYVVPESIEGHLQAEALEFAYPGQHKIPVIKKVSMTIPAGQKVAMLGRVGSGKSTLLRLMAGLYAPLGGGIRLDGVDIQQIEPAEMRNRMGYVGQDPQLFMGTLRENLILSDSWINDTRIAESLKSLGIYDMVANHPLGLDMPITEAGGGLSGGQRQLLSIARMMLRNPQLVFMDEPTANMDQNTEARVIAVLKQWLHGRTLLMSTHRPQLLELVDHIAVIDAGQCVAMGPKQEMIEKLSRGIDVHAQRPQGAAA</sequence>
<dbReference type="SUPFAM" id="SSF52540">
    <property type="entry name" value="P-loop containing nucleoside triphosphate hydrolases"/>
    <property type="match status" value="1"/>
</dbReference>
<keyword evidence="4" id="KW-0547">Nucleotide-binding</keyword>
<evidence type="ECO:0000256" key="6">
    <source>
        <dbReference type="ARBA" id="ARBA00022840"/>
    </source>
</evidence>
<evidence type="ECO:0000313" key="14">
    <source>
        <dbReference type="Proteomes" id="UP001431902"/>
    </source>
</evidence>
<gene>
    <name evidence="13" type="ORF">QLQ16_11560</name>
</gene>
<keyword evidence="7 9" id="KW-1133">Transmembrane helix</keyword>
<evidence type="ECO:0000256" key="1">
    <source>
        <dbReference type="ARBA" id="ARBA00004651"/>
    </source>
</evidence>
<dbReference type="InterPro" id="IPR003439">
    <property type="entry name" value="ABC_transporter-like_ATP-bd"/>
</dbReference>
<evidence type="ECO:0000256" key="7">
    <source>
        <dbReference type="ARBA" id="ARBA00022989"/>
    </source>
</evidence>
<feature type="transmembrane region" description="Helical" evidence="9">
    <location>
        <begin position="397"/>
        <end position="421"/>
    </location>
</feature>
<dbReference type="RefSeq" id="WP_283224834.1">
    <property type="nucleotide sequence ID" value="NZ_JASGBH010000008.1"/>
</dbReference>
<keyword evidence="2" id="KW-1003">Cell membrane</keyword>
<name>A0ABT6X8Y9_9BURK</name>
<dbReference type="PROSITE" id="PS00211">
    <property type="entry name" value="ABC_TRANSPORTER_1"/>
    <property type="match status" value="1"/>
</dbReference>
<feature type="transmembrane region" description="Helical" evidence="9">
    <location>
        <begin position="180"/>
        <end position="201"/>
    </location>
</feature>
<comment type="caution">
    <text evidence="13">The sequence shown here is derived from an EMBL/GenBank/DDBJ whole genome shotgun (WGS) entry which is preliminary data.</text>
</comment>
<organism evidence="13 14">
    <name type="scientific">Limnohabitans lacus</name>
    <dbReference type="NCBI Taxonomy" id="3045173"/>
    <lineage>
        <taxon>Bacteria</taxon>
        <taxon>Pseudomonadati</taxon>
        <taxon>Pseudomonadota</taxon>
        <taxon>Betaproteobacteria</taxon>
        <taxon>Burkholderiales</taxon>
        <taxon>Comamonadaceae</taxon>
        <taxon>Limnohabitans</taxon>
    </lineage>
</organism>
<dbReference type="Pfam" id="PF00005">
    <property type="entry name" value="ABC_tran"/>
    <property type="match status" value="1"/>
</dbReference>
<keyword evidence="14" id="KW-1185">Reference proteome</keyword>
<feature type="domain" description="Peptidase C39" evidence="12">
    <location>
        <begin position="19"/>
        <end position="143"/>
    </location>
</feature>
<dbReference type="PROSITE" id="PS50893">
    <property type="entry name" value="ABC_TRANSPORTER_2"/>
    <property type="match status" value="1"/>
</dbReference>
<proteinExistence type="predicted"/>
<protein>
    <submittedName>
        <fullName evidence="13">Type I secretion system permease/ATPase</fullName>
    </submittedName>
</protein>
<reference evidence="13" key="1">
    <citation type="submission" date="2023-05" db="EMBL/GenBank/DDBJ databases">
        <title>Limnohabitans sp. strain HM2-2 Genome sequencing and assembly.</title>
        <authorList>
            <person name="Jung Y."/>
        </authorList>
    </citation>
    <scope>NUCLEOTIDE SEQUENCE</scope>
    <source>
        <strain evidence="13">HM2-2</strain>
    </source>
</reference>
<dbReference type="PANTHER" id="PTHR43394:SF1">
    <property type="entry name" value="ATP-BINDING CASSETTE SUB-FAMILY B MEMBER 10, MITOCHONDRIAL"/>
    <property type="match status" value="1"/>
</dbReference>
<keyword evidence="3 9" id="KW-0812">Transmembrane</keyword>
<evidence type="ECO:0000259" key="11">
    <source>
        <dbReference type="PROSITE" id="PS50929"/>
    </source>
</evidence>
<evidence type="ECO:0000313" key="13">
    <source>
        <dbReference type="EMBL" id="MDI9234468.1"/>
    </source>
</evidence>
<dbReference type="InterPro" id="IPR017750">
    <property type="entry name" value="ATPase_T1SS"/>
</dbReference>
<comment type="subcellular location">
    <subcellularLocation>
        <location evidence="1">Cell membrane</location>
        <topology evidence="1">Multi-pass membrane protein</topology>
    </subcellularLocation>
</comment>
<feature type="transmembrane region" description="Helical" evidence="9">
    <location>
        <begin position="213"/>
        <end position="233"/>
    </location>
</feature>
<dbReference type="Gene3D" id="3.90.70.10">
    <property type="entry name" value="Cysteine proteinases"/>
    <property type="match status" value="1"/>
</dbReference>
<evidence type="ECO:0000256" key="4">
    <source>
        <dbReference type="ARBA" id="ARBA00022741"/>
    </source>
</evidence>
<dbReference type="InterPro" id="IPR027417">
    <property type="entry name" value="P-loop_NTPase"/>
</dbReference>
<dbReference type="CDD" id="cd18587">
    <property type="entry name" value="ABC_6TM_LapB_like"/>
    <property type="match status" value="1"/>
</dbReference>
<dbReference type="InterPro" id="IPR036640">
    <property type="entry name" value="ABC1_TM_sf"/>
</dbReference>
<keyword evidence="5" id="KW-0378">Hydrolase</keyword>
<keyword evidence="8 9" id="KW-0472">Membrane</keyword>
<evidence type="ECO:0000256" key="9">
    <source>
        <dbReference type="SAM" id="Phobius"/>
    </source>
</evidence>